<organism evidence="2 3">
    <name type="scientific">Oerskovia douganii</name>
    <dbReference type="NCBI Taxonomy" id="2762210"/>
    <lineage>
        <taxon>Bacteria</taxon>
        <taxon>Bacillati</taxon>
        <taxon>Actinomycetota</taxon>
        <taxon>Actinomycetes</taxon>
        <taxon>Micrococcales</taxon>
        <taxon>Cellulomonadaceae</taxon>
        <taxon>Oerskovia</taxon>
    </lineage>
</organism>
<dbReference type="RefSeq" id="WP_193720642.1">
    <property type="nucleotide sequence ID" value="NZ_JACSPN010000019.1"/>
</dbReference>
<dbReference type="AlphaFoldDB" id="A0A9D5UA89"/>
<evidence type="ECO:0000256" key="1">
    <source>
        <dbReference type="SAM" id="Phobius"/>
    </source>
</evidence>
<keyword evidence="1" id="KW-1133">Transmembrane helix</keyword>
<accession>A0A9D5UA89</accession>
<comment type="caution">
    <text evidence="2">The sequence shown here is derived from an EMBL/GenBank/DDBJ whole genome shotgun (WGS) entry which is preliminary data.</text>
</comment>
<protein>
    <submittedName>
        <fullName evidence="2">Aromatic ring-opening dioxygenase LigA</fullName>
    </submittedName>
</protein>
<evidence type="ECO:0000313" key="2">
    <source>
        <dbReference type="EMBL" id="MBE7701388.1"/>
    </source>
</evidence>
<dbReference type="Proteomes" id="UP000822993">
    <property type="component" value="Unassembled WGS sequence"/>
</dbReference>
<sequence>MTARTAGPARSVRLIGTLSIVAGIVLLLAGAGTWATITSQLAAEKITVSEDASMFAGSEVKGPFTAFAQAQIINEHALNMSEGKTYAELDKEDPTRAVVMNGSFLRASLFTSVVSYGVSALVMGLGVLFGLIGYALRQLGAAPAVVDGSTNPTPEVVNA</sequence>
<proteinExistence type="predicted"/>
<reference evidence="2 3" key="1">
    <citation type="submission" date="2020-08" db="EMBL/GenBank/DDBJ databases">
        <title>A Genomic Blueprint of the Chicken Gut Microbiome.</title>
        <authorList>
            <person name="Gilroy R."/>
            <person name="Ravi A."/>
            <person name="Getino M."/>
            <person name="Pursley I."/>
            <person name="Horton D.L."/>
            <person name="Alikhan N.-F."/>
            <person name="Baker D."/>
            <person name="Gharbi K."/>
            <person name="Hall N."/>
            <person name="Watson M."/>
            <person name="Adriaenssens E.M."/>
            <person name="Foster-Nyarko E."/>
            <person name="Jarju S."/>
            <person name="Secka A."/>
            <person name="Antonio M."/>
            <person name="Oren A."/>
            <person name="Chaudhuri R."/>
            <person name="La Ragione R.M."/>
            <person name="Hildebrand F."/>
            <person name="Pallen M.J."/>
        </authorList>
    </citation>
    <scope>NUCLEOTIDE SEQUENCE [LARGE SCALE GENOMIC DNA]</scope>
    <source>
        <strain evidence="2 3">Sa1BUA8</strain>
    </source>
</reference>
<evidence type="ECO:0000313" key="3">
    <source>
        <dbReference type="Proteomes" id="UP000822993"/>
    </source>
</evidence>
<gene>
    <name evidence="2" type="ORF">H9623_13905</name>
</gene>
<keyword evidence="1" id="KW-0472">Membrane</keyword>
<keyword evidence="2" id="KW-0560">Oxidoreductase</keyword>
<feature type="transmembrane region" description="Helical" evidence="1">
    <location>
        <begin position="113"/>
        <end position="136"/>
    </location>
</feature>
<keyword evidence="3" id="KW-1185">Reference proteome</keyword>
<keyword evidence="2" id="KW-0223">Dioxygenase</keyword>
<keyword evidence="1" id="KW-0812">Transmembrane</keyword>
<dbReference type="EMBL" id="JACSPN010000019">
    <property type="protein sequence ID" value="MBE7701388.1"/>
    <property type="molecule type" value="Genomic_DNA"/>
</dbReference>
<dbReference type="GO" id="GO:0051213">
    <property type="term" value="F:dioxygenase activity"/>
    <property type="evidence" value="ECO:0007669"/>
    <property type="project" value="UniProtKB-KW"/>
</dbReference>
<feature type="transmembrane region" description="Helical" evidence="1">
    <location>
        <begin position="12"/>
        <end position="37"/>
    </location>
</feature>
<name>A0A9D5UA89_9CELL</name>